<sequence length="454" mass="50951">MRQSLQFILATIAIAASSLLTTSAVTIRMITYSTLSTKQMGELPFVGPAMPIAQREVFEQYGLNLTNHVIAYKEGQSCEDGTANAYMVPEFVDKNWHDSEPFVIINPGCYGEVLLHYGRVEFPTAVNFAPTDFQQLIFAISDVFDYFSWTSIGIIYDKSSGNNPLYSAIFALLAANTAKSSDYISASIDSSLTTPISYLTALERIWTRSRVTLLLMHTQYVRIFMITAAHAGRTTSEYVYITMEPFATLRRFGNLTWQTGDKEDVTSDIALALYYTIMALGEVLHESIKEGVDLHNGQAIAARFRNRTFSYPAGRIVIGVDGVRMLEYCIRSMDIESGNFQAKLSYGSLSRRISPILNRTIVWRTPGNVAPPNEPRCGFSGLRWPCRQTNYDLSLSIPLVTASLLSLLLVIWYCRARICTNHHTTDKGWWCLMTTMLLASHPGESNKSKYFVHN</sequence>
<dbReference type="OrthoDB" id="302535at2759"/>
<dbReference type="GO" id="GO:0016020">
    <property type="term" value="C:membrane"/>
    <property type="evidence" value="ECO:0007669"/>
    <property type="project" value="UniProtKB-SubCell"/>
</dbReference>
<organism evidence="7 8">
    <name type="scientific">Hypsibius exemplaris</name>
    <name type="common">Freshwater tardigrade</name>
    <dbReference type="NCBI Taxonomy" id="2072580"/>
    <lineage>
        <taxon>Eukaryota</taxon>
        <taxon>Metazoa</taxon>
        <taxon>Ecdysozoa</taxon>
        <taxon>Tardigrada</taxon>
        <taxon>Eutardigrada</taxon>
        <taxon>Parachela</taxon>
        <taxon>Hypsibioidea</taxon>
        <taxon>Hypsibiidae</taxon>
        <taxon>Hypsibius</taxon>
    </lineage>
</organism>
<dbReference type="InterPro" id="IPR028082">
    <property type="entry name" value="Peripla_BP_I"/>
</dbReference>
<protein>
    <recommendedName>
        <fullName evidence="6">Receptor ligand binding region domain-containing protein</fullName>
    </recommendedName>
</protein>
<reference evidence="8" key="1">
    <citation type="submission" date="2017-01" db="EMBL/GenBank/DDBJ databases">
        <title>Comparative genomics of anhydrobiosis in the tardigrade Hypsibius dujardini.</title>
        <authorList>
            <person name="Yoshida Y."/>
            <person name="Koutsovoulos G."/>
            <person name="Laetsch D."/>
            <person name="Stevens L."/>
            <person name="Kumar S."/>
            <person name="Horikawa D."/>
            <person name="Ishino K."/>
            <person name="Komine S."/>
            <person name="Tomita M."/>
            <person name="Blaxter M."/>
            <person name="Arakawa K."/>
        </authorList>
    </citation>
    <scope>NUCLEOTIDE SEQUENCE [LARGE SCALE GENOMIC DNA]</scope>
    <source>
        <strain evidence="8">Z151</strain>
    </source>
</reference>
<evidence type="ECO:0000256" key="1">
    <source>
        <dbReference type="ARBA" id="ARBA00004370"/>
    </source>
</evidence>
<dbReference type="Proteomes" id="UP000192578">
    <property type="component" value="Unassembled WGS sequence"/>
</dbReference>
<keyword evidence="8" id="KW-1185">Reference proteome</keyword>
<accession>A0A1W0WXT2</accession>
<keyword evidence="3 5" id="KW-1133">Transmembrane helix</keyword>
<evidence type="ECO:0000313" key="7">
    <source>
        <dbReference type="EMBL" id="OQV20010.1"/>
    </source>
</evidence>
<evidence type="ECO:0000256" key="3">
    <source>
        <dbReference type="ARBA" id="ARBA00022989"/>
    </source>
</evidence>
<dbReference type="AlphaFoldDB" id="A0A1W0WXT2"/>
<evidence type="ECO:0000259" key="6">
    <source>
        <dbReference type="Pfam" id="PF01094"/>
    </source>
</evidence>
<proteinExistence type="predicted"/>
<dbReference type="EMBL" id="MTYJ01000034">
    <property type="protein sequence ID" value="OQV20010.1"/>
    <property type="molecule type" value="Genomic_DNA"/>
</dbReference>
<evidence type="ECO:0000256" key="5">
    <source>
        <dbReference type="SAM" id="Phobius"/>
    </source>
</evidence>
<keyword evidence="2 5" id="KW-0812">Transmembrane</keyword>
<keyword evidence="4 5" id="KW-0472">Membrane</keyword>
<evidence type="ECO:0000313" key="8">
    <source>
        <dbReference type="Proteomes" id="UP000192578"/>
    </source>
</evidence>
<dbReference type="Gene3D" id="3.40.50.2300">
    <property type="match status" value="2"/>
</dbReference>
<dbReference type="Pfam" id="PF01094">
    <property type="entry name" value="ANF_receptor"/>
    <property type="match status" value="1"/>
</dbReference>
<gene>
    <name evidence="7" type="ORF">BV898_06014</name>
</gene>
<comment type="caution">
    <text evidence="7">The sequence shown here is derived from an EMBL/GenBank/DDBJ whole genome shotgun (WGS) entry which is preliminary data.</text>
</comment>
<dbReference type="InterPro" id="IPR001828">
    <property type="entry name" value="ANF_lig-bd_rcpt"/>
</dbReference>
<evidence type="ECO:0000256" key="2">
    <source>
        <dbReference type="ARBA" id="ARBA00022692"/>
    </source>
</evidence>
<name>A0A1W0WXT2_HYPEX</name>
<feature type="domain" description="Receptor ligand binding region" evidence="6">
    <location>
        <begin position="121"/>
        <end position="328"/>
    </location>
</feature>
<dbReference type="SUPFAM" id="SSF53822">
    <property type="entry name" value="Periplasmic binding protein-like I"/>
    <property type="match status" value="1"/>
</dbReference>
<feature type="transmembrane region" description="Helical" evidence="5">
    <location>
        <begin position="395"/>
        <end position="414"/>
    </location>
</feature>
<evidence type="ECO:0000256" key="4">
    <source>
        <dbReference type="ARBA" id="ARBA00023136"/>
    </source>
</evidence>
<comment type="subcellular location">
    <subcellularLocation>
        <location evidence="1">Membrane</location>
    </subcellularLocation>
</comment>